<dbReference type="EMBL" id="JAYMYQ010000003">
    <property type="protein sequence ID" value="KAK7343535.1"/>
    <property type="molecule type" value="Genomic_DNA"/>
</dbReference>
<evidence type="ECO:0000256" key="6">
    <source>
        <dbReference type="ARBA" id="ARBA00022729"/>
    </source>
</evidence>
<keyword evidence="8 9" id="KW-0339">Growth factor</keyword>
<dbReference type="PANTHER" id="PTHR33285:SF46">
    <property type="entry name" value="PHYTOSULFOKINE"/>
    <property type="match status" value="1"/>
</dbReference>
<keyword evidence="3 9" id="KW-0217">Developmental protein</keyword>
<feature type="transmembrane region" description="Helical" evidence="10">
    <location>
        <begin position="55"/>
        <end position="74"/>
    </location>
</feature>
<evidence type="ECO:0000313" key="12">
    <source>
        <dbReference type="Proteomes" id="UP001367508"/>
    </source>
</evidence>
<evidence type="ECO:0000256" key="7">
    <source>
        <dbReference type="ARBA" id="ARBA00022782"/>
    </source>
</evidence>
<keyword evidence="12" id="KW-1185">Reference proteome</keyword>
<evidence type="ECO:0000313" key="11">
    <source>
        <dbReference type="EMBL" id="KAK7343535.1"/>
    </source>
</evidence>
<dbReference type="GO" id="GO:0008083">
    <property type="term" value="F:growth factor activity"/>
    <property type="evidence" value="ECO:0007669"/>
    <property type="project" value="UniProtKB-UniRule"/>
</dbReference>
<dbReference type="PANTHER" id="PTHR33285">
    <property type="entry name" value="PHYTOSULFOKINES 3"/>
    <property type="match status" value="1"/>
</dbReference>
<evidence type="ECO:0000256" key="8">
    <source>
        <dbReference type="ARBA" id="ARBA00023030"/>
    </source>
</evidence>
<keyword evidence="7 9" id="KW-0221">Differentiation</keyword>
<dbReference type="Pfam" id="PF06404">
    <property type="entry name" value="PSK"/>
    <property type="match status" value="1"/>
</dbReference>
<keyword evidence="6 9" id="KW-0732">Signal</keyword>
<dbReference type="GO" id="GO:0005576">
    <property type="term" value="C:extracellular region"/>
    <property type="evidence" value="ECO:0007669"/>
    <property type="project" value="UniProtKB-SubCell"/>
</dbReference>
<reference evidence="11 12" key="1">
    <citation type="submission" date="2024-01" db="EMBL/GenBank/DDBJ databases">
        <title>The genomes of 5 underutilized Papilionoideae crops provide insights into root nodulation and disease resistanc.</title>
        <authorList>
            <person name="Jiang F."/>
        </authorList>
    </citation>
    <scope>NUCLEOTIDE SEQUENCE [LARGE SCALE GENOMIC DNA]</scope>
    <source>
        <strain evidence="11">LVBAO_FW01</strain>
        <tissue evidence="11">Leaves</tissue>
    </source>
</reference>
<keyword evidence="4 9" id="KW-0964">Secreted</keyword>
<dbReference type="GO" id="GO:0008283">
    <property type="term" value="P:cell population proliferation"/>
    <property type="evidence" value="ECO:0007669"/>
    <property type="project" value="UniProtKB-UniRule"/>
</dbReference>
<keyword evidence="10" id="KW-1133">Transmembrane helix</keyword>
<evidence type="ECO:0000256" key="4">
    <source>
        <dbReference type="ARBA" id="ARBA00022525"/>
    </source>
</evidence>
<comment type="function">
    <text evidence="9">Promotes plant cell differentiation, organogenesis and somatic embryogenesis as well as cell proliferation.</text>
</comment>
<organism evidence="11 12">
    <name type="scientific">Canavalia gladiata</name>
    <name type="common">Sword bean</name>
    <name type="synonym">Dolichos gladiatus</name>
    <dbReference type="NCBI Taxonomy" id="3824"/>
    <lineage>
        <taxon>Eukaryota</taxon>
        <taxon>Viridiplantae</taxon>
        <taxon>Streptophyta</taxon>
        <taxon>Embryophyta</taxon>
        <taxon>Tracheophyta</taxon>
        <taxon>Spermatophyta</taxon>
        <taxon>Magnoliopsida</taxon>
        <taxon>eudicotyledons</taxon>
        <taxon>Gunneridae</taxon>
        <taxon>Pentapetalae</taxon>
        <taxon>rosids</taxon>
        <taxon>fabids</taxon>
        <taxon>Fabales</taxon>
        <taxon>Fabaceae</taxon>
        <taxon>Papilionoideae</taxon>
        <taxon>50 kb inversion clade</taxon>
        <taxon>NPAAA clade</taxon>
        <taxon>indigoferoid/millettioid clade</taxon>
        <taxon>Phaseoleae</taxon>
        <taxon>Canavalia</taxon>
    </lineage>
</organism>
<dbReference type="AlphaFoldDB" id="A0AAN9QMS1"/>
<dbReference type="GO" id="GO:0030154">
    <property type="term" value="P:cell differentiation"/>
    <property type="evidence" value="ECO:0007669"/>
    <property type="project" value="UniProtKB-UniRule"/>
</dbReference>
<evidence type="ECO:0000256" key="10">
    <source>
        <dbReference type="SAM" id="Phobius"/>
    </source>
</evidence>
<keyword evidence="10" id="KW-0812">Transmembrane</keyword>
<evidence type="ECO:0000256" key="5">
    <source>
        <dbReference type="ARBA" id="ARBA00022641"/>
    </source>
</evidence>
<accession>A0AAN9QMS1</accession>
<name>A0AAN9QMS1_CANGL</name>
<keyword evidence="10" id="KW-0472">Membrane</keyword>
<evidence type="ECO:0000256" key="3">
    <source>
        <dbReference type="ARBA" id="ARBA00022473"/>
    </source>
</evidence>
<dbReference type="InterPro" id="IPR009438">
    <property type="entry name" value="Phytosulfokine"/>
</dbReference>
<evidence type="ECO:0000256" key="9">
    <source>
        <dbReference type="RuleBase" id="RU368031"/>
    </source>
</evidence>
<evidence type="ECO:0000256" key="1">
    <source>
        <dbReference type="ARBA" id="ARBA00004613"/>
    </source>
</evidence>
<sequence>MCVKYGTLLLRIQRVREIVFVDSLRIKREREKRRTWKYLVVGSFRKRRMKMSSKISATLCLAVFFLFFLTFTYAGRHGPASSPFIISSKTQHGVLEEDKVVDVEETCDGIGEEECLMRRTLVAHTDYIYTQKHKP</sequence>
<evidence type="ECO:0000256" key="2">
    <source>
        <dbReference type="ARBA" id="ARBA00010781"/>
    </source>
</evidence>
<protein>
    <recommendedName>
        <fullName evidence="9">Phytosulfokine</fullName>
    </recommendedName>
    <component>
        <recommendedName>
            <fullName evidence="9">Phytosulfokine-alpha</fullName>
            <shortName evidence="9">PSK-alpha</shortName>
            <shortName evidence="9">Phytosulfokine-a</shortName>
        </recommendedName>
    </component>
    <component>
        <recommendedName>
            <fullName evidence="9">Phytosulfokine-beta</fullName>
            <shortName evidence="9">PSK-beta</shortName>
            <shortName evidence="9">Phytosulfokine-b</shortName>
        </recommendedName>
    </component>
</protein>
<comment type="subcellular location">
    <subcellularLocation>
        <location evidence="1 9">Secreted</location>
    </subcellularLocation>
</comment>
<comment type="caution">
    <text evidence="11">The sequence shown here is derived from an EMBL/GenBank/DDBJ whole genome shotgun (WGS) entry which is preliminary data.</text>
</comment>
<proteinExistence type="inferred from homology"/>
<dbReference type="Proteomes" id="UP001367508">
    <property type="component" value="Unassembled WGS sequence"/>
</dbReference>
<keyword evidence="5 9" id="KW-0765">Sulfation</keyword>
<comment type="PTM">
    <text evidence="9">PSK-alpha is produced by endopeptidase digestion. PSK-beta is produced from PSK-alpha by exopeptidase digestion.</text>
</comment>
<gene>
    <name evidence="11" type="ORF">VNO77_12338</name>
</gene>
<comment type="PTM">
    <text evidence="9">Sulfation is important for activity and for the binding to a putative membrane receptor.</text>
</comment>
<comment type="similarity">
    <text evidence="2 9">Belongs to the phytosulfokine family.</text>
</comment>